<gene>
    <name evidence="10" type="ORF">EW146_g465</name>
</gene>
<feature type="transmembrane region" description="Helical" evidence="7">
    <location>
        <begin position="2805"/>
        <end position="2830"/>
    </location>
</feature>
<dbReference type="GO" id="GO:0006384">
    <property type="term" value="P:transcription initiation at RNA polymerase III promoter"/>
    <property type="evidence" value="ECO:0007669"/>
    <property type="project" value="InterPro"/>
</dbReference>
<feature type="compositionally biased region" description="Low complexity" evidence="6">
    <location>
        <begin position="2954"/>
        <end position="2965"/>
    </location>
</feature>
<feature type="region of interest" description="Disordered" evidence="6">
    <location>
        <begin position="536"/>
        <end position="729"/>
    </location>
</feature>
<feature type="transmembrane region" description="Helical" evidence="7">
    <location>
        <begin position="2701"/>
        <end position="2727"/>
    </location>
</feature>
<feature type="region of interest" description="Disordered" evidence="6">
    <location>
        <begin position="2492"/>
        <end position="2526"/>
    </location>
</feature>
<evidence type="ECO:0000256" key="5">
    <source>
        <dbReference type="ARBA" id="ARBA00023242"/>
    </source>
</evidence>
<dbReference type="EMBL" id="SGPL01000010">
    <property type="protein sequence ID" value="THH21010.1"/>
    <property type="molecule type" value="Genomic_DNA"/>
</dbReference>
<evidence type="ECO:0000256" key="3">
    <source>
        <dbReference type="ARBA" id="ARBA00023125"/>
    </source>
</evidence>
<feature type="region of interest" description="Disordered" evidence="6">
    <location>
        <begin position="756"/>
        <end position="785"/>
    </location>
</feature>
<comment type="caution">
    <text evidence="10">The sequence shown here is derived from an EMBL/GenBank/DDBJ whole genome shotgun (WGS) entry which is preliminary data.</text>
</comment>
<evidence type="ECO:0000313" key="10">
    <source>
        <dbReference type="EMBL" id="THH21010.1"/>
    </source>
</evidence>
<dbReference type="GO" id="GO:0003677">
    <property type="term" value="F:DNA binding"/>
    <property type="evidence" value="ECO:0007669"/>
    <property type="project" value="UniProtKB-KW"/>
</dbReference>
<feature type="compositionally biased region" description="Basic and acidic residues" evidence="6">
    <location>
        <begin position="2499"/>
        <end position="2509"/>
    </location>
</feature>
<feature type="region of interest" description="Disordered" evidence="6">
    <location>
        <begin position="2880"/>
        <end position="2902"/>
    </location>
</feature>
<evidence type="ECO:0000256" key="6">
    <source>
        <dbReference type="SAM" id="MobiDB-lite"/>
    </source>
</evidence>
<evidence type="ECO:0000256" key="4">
    <source>
        <dbReference type="ARBA" id="ARBA00023163"/>
    </source>
</evidence>
<evidence type="ECO:0000256" key="2">
    <source>
        <dbReference type="ARBA" id="ARBA00022553"/>
    </source>
</evidence>
<evidence type="ECO:0000313" key="11">
    <source>
        <dbReference type="Proteomes" id="UP000310158"/>
    </source>
</evidence>
<proteinExistence type="predicted"/>
<feature type="transmembrane region" description="Helical" evidence="7">
    <location>
        <begin position="2581"/>
        <end position="2599"/>
    </location>
</feature>
<organism evidence="10 11">
    <name type="scientific">Bondarzewia mesenterica</name>
    <dbReference type="NCBI Taxonomy" id="1095465"/>
    <lineage>
        <taxon>Eukaryota</taxon>
        <taxon>Fungi</taxon>
        <taxon>Dikarya</taxon>
        <taxon>Basidiomycota</taxon>
        <taxon>Agaricomycotina</taxon>
        <taxon>Agaricomycetes</taxon>
        <taxon>Russulales</taxon>
        <taxon>Bondarzewiaceae</taxon>
        <taxon>Bondarzewia</taxon>
    </lineage>
</organism>
<reference evidence="10 11" key="1">
    <citation type="submission" date="2019-02" db="EMBL/GenBank/DDBJ databases">
        <title>Genome sequencing of the rare red list fungi Bondarzewia mesenterica.</title>
        <authorList>
            <person name="Buettner E."/>
            <person name="Kellner H."/>
        </authorList>
    </citation>
    <scope>NUCLEOTIDE SEQUENCE [LARGE SCALE GENOMIC DNA]</scope>
    <source>
        <strain evidence="10 11">DSM 108281</strain>
    </source>
</reference>
<dbReference type="InterPro" id="IPR046488">
    <property type="entry name" value="Sfc3/Tfc3_C"/>
</dbReference>
<dbReference type="CDD" id="cd16169">
    <property type="entry name" value="Tau138_eWH"/>
    <property type="match status" value="1"/>
</dbReference>
<dbReference type="OrthoDB" id="68020at2759"/>
<feature type="compositionally biased region" description="Polar residues" evidence="6">
    <location>
        <begin position="2937"/>
        <end position="2946"/>
    </location>
</feature>
<feature type="compositionally biased region" description="Low complexity" evidence="6">
    <location>
        <begin position="2916"/>
        <end position="2929"/>
    </location>
</feature>
<evidence type="ECO:0000259" key="8">
    <source>
        <dbReference type="Pfam" id="PF04182"/>
    </source>
</evidence>
<feature type="domain" description="B-block binding subunit of TFIIIC" evidence="8">
    <location>
        <begin position="150"/>
        <end position="211"/>
    </location>
</feature>
<keyword evidence="7" id="KW-0812">Transmembrane</keyword>
<name>A0A4S4MD85_9AGAM</name>
<evidence type="ECO:0000256" key="7">
    <source>
        <dbReference type="SAM" id="Phobius"/>
    </source>
</evidence>
<keyword evidence="4" id="KW-0804">Transcription</keyword>
<accession>A0A4S4MD85</accession>
<dbReference type="PANTHER" id="PTHR15180">
    <property type="entry name" value="GENERAL TRANSCRIPTION FACTOR 3C POLYPEPTIDE 1"/>
    <property type="match status" value="1"/>
</dbReference>
<dbReference type="GO" id="GO:0005634">
    <property type="term" value="C:nucleus"/>
    <property type="evidence" value="ECO:0007669"/>
    <property type="project" value="UniProtKB-SubCell"/>
</dbReference>
<feature type="region of interest" description="Disordered" evidence="6">
    <location>
        <begin position="907"/>
        <end position="954"/>
    </location>
</feature>
<feature type="region of interest" description="Disordered" evidence="6">
    <location>
        <begin position="231"/>
        <end position="252"/>
    </location>
</feature>
<feature type="region of interest" description="Disordered" evidence="6">
    <location>
        <begin position="1432"/>
        <end position="1463"/>
    </location>
</feature>
<feature type="compositionally biased region" description="Basic residues" evidence="6">
    <location>
        <begin position="2510"/>
        <end position="2526"/>
    </location>
</feature>
<feature type="compositionally biased region" description="Basic and acidic residues" evidence="6">
    <location>
        <begin position="565"/>
        <end position="584"/>
    </location>
</feature>
<keyword evidence="7" id="KW-1133">Transmembrane helix</keyword>
<feature type="compositionally biased region" description="Basic and acidic residues" evidence="6">
    <location>
        <begin position="1432"/>
        <end position="1441"/>
    </location>
</feature>
<keyword evidence="2" id="KW-0597">Phosphoprotein</keyword>
<dbReference type="GO" id="GO:0042791">
    <property type="term" value="P:5S class rRNA transcription by RNA polymerase III"/>
    <property type="evidence" value="ECO:0007669"/>
    <property type="project" value="TreeGrafter"/>
</dbReference>
<dbReference type="Pfam" id="PF20222">
    <property type="entry name" value="DUF6581"/>
    <property type="match status" value="1"/>
</dbReference>
<feature type="domain" description="Transcription factor tau subunit sfc3/Tfc3 C-terminal" evidence="9">
    <location>
        <begin position="1609"/>
        <end position="1956"/>
    </location>
</feature>
<feature type="compositionally biased region" description="Polar residues" evidence="6">
    <location>
        <begin position="2977"/>
        <end position="2986"/>
    </location>
</feature>
<feature type="region of interest" description="Disordered" evidence="6">
    <location>
        <begin position="1569"/>
        <end position="1612"/>
    </location>
</feature>
<keyword evidence="3" id="KW-0238">DNA-binding</keyword>
<feature type="compositionally biased region" description="Basic residues" evidence="6">
    <location>
        <begin position="1581"/>
        <end position="1592"/>
    </location>
</feature>
<feature type="transmembrane region" description="Helical" evidence="7">
    <location>
        <begin position="2606"/>
        <end position="2625"/>
    </location>
</feature>
<dbReference type="Proteomes" id="UP000310158">
    <property type="component" value="Unassembled WGS sequence"/>
</dbReference>
<evidence type="ECO:0000259" key="9">
    <source>
        <dbReference type="Pfam" id="PF20222"/>
    </source>
</evidence>
<evidence type="ECO:0000256" key="1">
    <source>
        <dbReference type="ARBA" id="ARBA00004123"/>
    </source>
</evidence>
<dbReference type="SUPFAM" id="SSF46785">
    <property type="entry name" value="Winged helix' DNA-binding domain"/>
    <property type="match status" value="1"/>
</dbReference>
<feature type="compositionally biased region" description="Basic residues" evidence="6">
    <location>
        <begin position="935"/>
        <end position="946"/>
    </location>
</feature>
<sequence length="2997" mass="331376">MDDLVHHCLRELAFDGDLGCGISRLRDFVTDFFAHHTASHPQNVDDAYFTFVWSLIVQQPTVRIGTIPPGVPTEVFIAPQNSQVNKAKAKNEEVEQPPQATKLDVIPHATSKTPGELKAQYGDRLRIAVDNESSFVAITGSHHRPSKLSPMVYTALQFITRGREKGISVVELGKKTQYDQRTCFYLVKQLIELDLVVKLRQGGVGSNFCIHKYFFERSPLWKQIRDEEAQAAMGGGSGPSQRGEEAGDVEESASSGIQFEPMEARHLSSLPLVRARIVKLLMSSKDQIHPSQNLLVTIVCALTFLLSAFPTRPKRTVVFFQLRLRELLEEGLIEKVSVPNGNKRLPNSKIPCIRLVKGEDERRTEQSNGTAVAEILRDGLQGRTEANDAPKQGLKANVALHKQIIDLLESTGTRGLTLNEISTTLGNFDKRTIELLLTRLEANPPLSHISDLGIAQLMESHARERRFRYYTVLNCQQVIARDKLDSTRIKYSSVDCSGAGGFAPVAADAFYETEQALVGFVDQFNSKTGMVRKSSVLQEGAKKKSLDPGQDVDGGKLKSGKKRKREEASLLGREGEAEGAKEGDATEELPPKKKTRRVPKKRPADGAEGIVQEEDVETDHLPKGELIVQDDGSLTPPVPKKRGRPPQKKKAEVGVSEGGTGGSLLTEKLPSRKRGRPRKSAMTPPVAHVESEVSPEEPRQIVSQHKGGNSSGHPSNVLCHSPDRDDSLSVQDFERVIDSTGAEPIEISADIIAAPVGTRRSSRESKSIYHMDDVPSQSPSGMKVISREDLVPPVALVERRHSLDLEKDVSIRLDEGRSSHVSEILEESPRSAVEPPSALPDVAVHMPMGVDSTAQPTRDAPSDISVIANVIRSSNGDMGIPIDPTLLKNASDSLPQPSEQLVLAFSADTDAPVSDTIPRAKRGPSDGLDSEQSPKRQKIQGKKPARPRGNVSQLRRENELLKVLESFNGIGNISSKDFLDAHMAIVESMTAAGEATSGPPGIRVDKRTLDTTFDGMERRGEIKSLKTSVTTPTGTSRLVRIVYLPVVSQEQLDAFLMALGRSLPTVQPIAKPVETVVAHVAQPPVLQRPALPLQLLQKDKPSADPERWNRNHDRATQLFEYDDATIRDVLLTEKSTLSQLYGYISGKAIRARGLHLFTLKAFELGTDSPRIISMDQRVVHLSFYTHDLCLAVYCSLVSILAHDEKLTSLLETDEGKQTLLKDLPSTLHASLQVGRARSRSRLLDLLHTLTYLKLVTPLKVSGAEHPLIVCGSSEEHPSSFDAFTDEWAATNPGTAPLYWHFNDKAPLHLWVLSETLPPFWKDMSIATSDEADKFWTELQKAATDRNFAEKVSCPDEGSSTGPADDALARTIRRASAWASSYDLTWHQRRYLRQFVDIGTGNTPLQDQETGDSVLKKVELDYQRSDCCLRRRARTEQEEKGGVDPVDTTSGSKAPRRTAAEEKKLLAKKAADAKEKKSKDWDEFVRRVHPEPLDGAAIARVGQVRVKYLRSFAGGDMTKWEGEILRAIKEAQMAAETVLSSAPRPAFAPGLRVPVPPIAVNASERSIEELIAKQGPPLPKQVSKRKKRGKKNRASGTEDEEQQETKSRPRRHRFQWNREYDELARDASVVINARCRNARQDLSAFDQIFPGVPRNSVRQRVGHMRDLPSMETYMKRLEDRWYSLWLQHRGTQLLPDPDPNNTSEFDLIKHIEFLRRHIDKNALRVGYVQRDTSFSLPVDLAEESCSWEVLEKPTTTLLWDVMWNLNIEEGREKALLQSAFVTNVEEMPSTSHVVTDISHIAESGLKMVFGTPNDNYDSSQASNLLHSIGEQAVSIARSNLLSRGVLSKLIRDPQKTKPGRTFKISEVNQNAIGGSVPHDTFQDASALEASYEEQESTWTEWPLMANDGDLAALVHATSEGKVDFRVDTSQPRAARSALDWNSKKADDDQIESTVSVHFHSIPETDAFISAPRSHSESPLVQYDLPDGLHGQTLDGFPAICTDSMVGVVDCKACLQAEQNVQLARMNEEEREIGAAILTIVQSAESRGVSKKTVLNQLNAYGRNDLLSVMEQLMDITVPLIVCAGYSTLVIVSSLYARTWTVSVSEENPARVFPRRWLDISGHKMADIWDAAQRAVMGLIVYRPGISQAEIRWRLRSVYDRQEISEILRYLLEDGLAKRRFSEHSKISDSGIIPPDEEEEKQTFWFLGDRHCRDPLVTVSAHPLIQSTASLAYGSIEKLFVEMKERGSGTVSLHSAGPFSQPSSCLLLVFSPDSTHLAGISELVFDRGEYKASSMRVKQIWYYVPLPTKLKLLWERLTVSRITTIYFVFSLLHCILQVIFQSQAFVVNKQAADFLYSIVREGNATVPGFFVFGQDFRYCDHVPSTVSAASCQIVWDGTGQGSSSGDTDLNAAAVKNSDISSYLSQSSYLASVSSVSEASSSAQTLQAFPTSAITNAPASSAITSASEAQSSGSTPAASTKTAVTVTKVVVQAQQATTSAQDHGKNDDEHDDRHRRRNPLSEKLRKRRSAQAENTIIRAIDVNGQTKVALNGFGFNNETVLDRTCVNALNWPVQLLDNTKREDIAFIGFQFWVLGMSIVALLNESIPHIIASLLTHLSATAWAGFQVWNTTAFHDDFRRLTTNGVCGINLLPSYWSDRSKAEIPSLALNAAGLLVSVFLSWRLIKLFGWQTFKRIGASRSINRIYKLVLILSIAIQLALFFVVSSLALWLDQLCNGAIARLATNAKLYKALFIIVSLLLTPWLLTGWFAVRRELKIPMAVFLVLSGAYLVGWGAMFDSTTFRWTFVQWRFFSVVISLSIALTLITFVLGIVCWHNFGRGLTRYLNAQEPLPGDDFVPVGPGQTYQDPEKVNFPSSDRPIPTFSATFGTGSEVPPPSQMRFGPRQLGPRFFNTQAQPFETSPIETSPITSPPTAHYGSLPTYDSHSSTKGQPLVRHGSSGSYSSVASTSEQPSVGADSLTRMISNATSGESIGGRPRWVIE</sequence>
<comment type="subcellular location">
    <subcellularLocation>
        <location evidence="1">Nucleus</location>
    </subcellularLocation>
</comment>
<keyword evidence="7" id="KW-0472">Membrane</keyword>
<feature type="transmembrane region" description="Helical" evidence="7">
    <location>
        <begin position="2773"/>
        <end position="2793"/>
    </location>
</feature>
<dbReference type="Pfam" id="PF04182">
    <property type="entry name" value="B-block_TFIIIC"/>
    <property type="match status" value="1"/>
</dbReference>
<feature type="compositionally biased region" description="Basic residues" evidence="6">
    <location>
        <begin position="639"/>
        <end position="648"/>
    </location>
</feature>
<dbReference type="GO" id="GO:0000127">
    <property type="term" value="C:transcription factor TFIIIC complex"/>
    <property type="evidence" value="ECO:0007669"/>
    <property type="project" value="InterPro"/>
</dbReference>
<feature type="compositionally biased region" description="Basic residues" evidence="6">
    <location>
        <begin position="592"/>
        <end position="601"/>
    </location>
</feature>
<dbReference type="InterPro" id="IPR007309">
    <property type="entry name" value="TFIIIC_Bblock-bd"/>
</dbReference>
<dbReference type="InterPro" id="IPR044210">
    <property type="entry name" value="Tfc3-like"/>
</dbReference>
<feature type="compositionally biased region" description="Polar residues" evidence="6">
    <location>
        <begin position="701"/>
        <end position="714"/>
    </location>
</feature>
<dbReference type="InterPro" id="IPR035625">
    <property type="entry name" value="Tfc3-like_eWH"/>
</dbReference>
<feature type="transmembrane region" description="Helical" evidence="7">
    <location>
        <begin position="2660"/>
        <end position="2681"/>
    </location>
</feature>
<dbReference type="InterPro" id="IPR036390">
    <property type="entry name" value="WH_DNA-bd_sf"/>
</dbReference>
<keyword evidence="5" id="KW-0539">Nucleus</keyword>
<dbReference type="PANTHER" id="PTHR15180:SF1">
    <property type="entry name" value="GENERAL TRANSCRIPTION FACTOR 3C POLYPEPTIDE 1"/>
    <property type="match status" value="1"/>
</dbReference>
<keyword evidence="11" id="KW-1185">Reference proteome</keyword>
<protein>
    <submittedName>
        <fullName evidence="10">Uncharacterized protein</fullName>
    </submittedName>
</protein>
<feature type="transmembrane region" description="Helical" evidence="7">
    <location>
        <begin position="2747"/>
        <end position="2766"/>
    </location>
</feature>
<feature type="region of interest" description="Disordered" evidence="6">
    <location>
        <begin position="2916"/>
        <end position="2997"/>
    </location>
</feature>
<feature type="compositionally biased region" description="Basic and acidic residues" evidence="6">
    <location>
        <begin position="761"/>
        <end position="773"/>
    </location>
</feature>